<protein>
    <submittedName>
        <fullName evidence="6">Putative transcriptional regulator</fullName>
    </submittedName>
</protein>
<dbReference type="InterPro" id="IPR009061">
    <property type="entry name" value="DNA-bd_dom_put_sf"/>
</dbReference>
<dbReference type="GO" id="GO:0003700">
    <property type="term" value="F:DNA-binding transcription factor activity"/>
    <property type="evidence" value="ECO:0007669"/>
    <property type="project" value="InterPro"/>
</dbReference>
<evidence type="ECO:0000256" key="1">
    <source>
        <dbReference type="ARBA" id="ARBA00022491"/>
    </source>
</evidence>
<keyword evidence="3" id="KW-0238">DNA-binding</keyword>
<evidence type="ECO:0000256" key="4">
    <source>
        <dbReference type="ARBA" id="ARBA00023163"/>
    </source>
</evidence>
<dbReference type="EMBL" id="LT859958">
    <property type="protein sequence ID" value="SMX55119.1"/>
    <property type="molecule type" value="Genomic_DNA"/>
</dbReference>
<keyword evidence="4" id="KW-0804">Transcription</keyword>
<accession>A0A1Y6K950</accession>
<organism evidence="6 7">
    <name type="scientific">Candidatus Brevifilum fermentans</name>
    <dbReference type="NCBI Taxonomy" id="1986204"/>
    <lineage>
        <taxon>Bacteria</taxon>
        <taxon>Bacillati</taxon>
        <taxon>Chloroflexota</taxon>
        <taxon>Anaerolineae</taxon>
        <taxon>Anaerolineales</taxon>
        <taxon>Anaerolineaceae</taxon>
        <taxon>Candidatus Brevifilum</taxon>
    </lineage>
</organism>
<keyword evidence="2" id="KW-0805">Transcription regulation</keyword>
<dbReference type="Proteomes" id="UP000195514">
    <property type="component" value="Chromosome I"/>
</dbReference>
<dbReference type="SMART" id="SM00422">
    <property type="entry name" value="HTH_MERR"/>
    <property type="match status" value="1"/>
</dbReference>
<dbReference type="AlphaFoldDB" id="A0A1Y6K950"/>
<dbReference type="PANTHER" id="PTHR30204:SF69">
    <property type="entry name" value="MERR-FAMILY TRANSCRIPTIONAL REGULATOR"/>
    <property type="match status" value="1"/>
</dbReference>
<reference evidence="7" key="1">
    <citation type="submission" date="2017-05" db="EMBL/GenBank/DDBJ databases">
        <authorList>
            <person name="Kirkegaard R."/>
            <person name="Mcilroy J S."/>
        </authorList>
    </citation>
    <scope>NUCLEOTIDE SEQUENCE [LARGE SCALE GENOMIC DNA]</scope>
</reference>
<evidence type="ECO:0000256" key="3">
    <source>
        <dbReference type="ARBA" id="ARBA00023125"/>
    </source>
</evidence>
<dbReference type="RefSeq" id="WP_087862905.1">
    <property type="nucleotide sequence ID" value="NZ_LT859958.1"/>
</dbReference>
<dbReference type="PANTHER" id="PTHR30204">
    <property type="entry name" value="REDOX-CYCLING DRUG-SENSING TRANSCRIPTIONAL ACTIVATOR SOXR"/>
    <property type="match status" value="1"/>
</dbReference>
<dbReference type="PROSITE" id="PS50937">
    <property type="entry name" value="HTH_MERR_2"/>
    <property type="match status" value="1"/>
</dbReference>
<evidence type="ECO:0000256" key="2">
    <source>
        <dbReference type="ARBA" id="ARBA00023015"/>
    </source>
</evidence>
<gene>
    <name evidence="6" type="ORF">CFX1CAM_2054</name>
</gene>
<keyword evidence="1" id="KW-0678">Repressor</keyword>
<dbReference type="OrthoDB" id="9791488at2"/>
<dbReference type="KEGG" id="abat:CFX1CAM_2054"/>
<dbReference type="SUPFAM" id="SSF46955">
    <property type="entry name" value="Putative DNA-binding domain"/>
    <property type="match status" value="1"/>
</dbReference>
<dbReference type="Gene3D" id="1.10.1660.10">
    <property type="match status" value="1"/>
</dbReference>
<keyword evidence="7" id="KW-1185">Reference proteome</keyword>
<dbReference type="InterPro" id="IPR000551">
    <property type="entry name" value="MerR-type_HTH_dom"/>
</dbReference>
<evidence type="ECO:0000313" key="6">
    <source>
        <dbReference type="EMBL" id="SMX55119.1"/>
    </source>
</evidence>
<dbReference type="GO" id="GO:0003677">
    <property type="term" value="F:DNA binding"/>
    <property type="evidence" value="ECO:0007669"/>
    <property type="project" value="UniProtKB-KW"/>
</dbReference>
<feature type="domain" description="HTH merR-type" evidence="5">
    <location>
        <begin position="4"/>
        <end position="72"/>
    </location>
</feature>
<name>A0A1Y6K950_9CHLR</name>
<dbReference type="Pfam" id="PF13411">
    <property type="entry name" value="MerR_1"/>
    <property type="match status" value="1"/>
</dbReference>
<dbReference type="CDD" id="cd00592">
    <property type="entry name" value="HTH_MerR-like"/>
    <property type="match status" value="1"/>
</dbReference>
<evidence type="ECO:0000259" key="5">
    <source>
        <dbReference type="PROSITE" id="PS50937"/>
    </source>
</evidence>
<evidence type="ECO:0000313" key="7">
    <source>
        <dbReference type="Proteomes" id="UP000195514"/>
    </source>
</evidence>
<proteinExistence type="predicted"/>
<dbReference type="InterPro" id="IPR047057">
    <property type="entry name" value="MerR_fam"/>
</dbReference>
<sequence length="204" mass="23883">MTDELSIDDLANHSGLSVRTLHYYMQEGLLPGPDKRGKYASYSQEHLDRLDLILILKEMHLPLKDIRALMDVLTPLEIQHYRDDQEDLLARIKAARPEEGSPAQTDEEGSALDYIKGLEEAHGMIREIKNYQSFYAYQDSFEFHRRSRDDQSRAEPPSAPPLEERWRRMVLAEGIELHTRETRDKETLYKIKRLLSFAHSLFDR</sequence>